<evidence type="ECO:0000259" key="6">
    <source>
        <dbReference type="PROSITE" id="PS50090"/>
    </source>
</evidence>
<dbReference type="PROSITE" id="PS51294">
    <property type="entry name" value="HTH_MYB"/>
    <property type="match status" value="2"/>
</dbReference>
<dbReference type="Gramene" id="Pp3c1_4970V3.1">
    <property type="protein sequence ID" value="Pp3c1_4970V3.1"/>
    <property type="gene ID" value="Pp3c1_4970"/>
</dbReference>
<keyword evidence="10" id="KW-1185">Reference proteome</keyword>
<dbReference type="FunFam" id="1.10.10.60:FF:000001">
    <property type="entry name" value="MYB-related transcription factor"/>
    <property type="match status" value="1"/>
</dbReference>
<feature type="region of interest" description="Disordered" evidence="5">
    <location>
        <begin position="1"/>
        <end position="22"/>
    </location>
</feature>
<dbReference type="KEGG" id="ppp:112280651"/>
<dbReference type="Pfam" id="PF00249">
    <property type="entry name" value="Myb_DNA-binding"/>
    <property type="match status" value="2"/>
</dbReference>
<dbReference type="GeneID" id="112280651"/>
<evidence type="ECO:0000259" key="7">
    <source>
        <dbReference type="PROSITE" id="PS51294"/>
    </source>
</evidence>
<gene>
    <name evidence="9" type="primary">LOC112280651</name>
    <name evidence="8" type="ORF">PHYPA_000208</name>
</gene>
<accession>A0A2K1L707</accession>
<evidence type="ECO:0000256" key="3">
    <source>
        <dbReference type="ARBA" id="ARBA00023125"/>
    </source>
</evidence>
<comment type="subcellular location">
    <subcellularLocation>
        <location evidence="1">Nucleus</location>
    </subcellularLocation>
</comment>
<dbReference type="SUPFAM" id="SSF46689">
    <property type="entry name" value="Homeodomain-like"/>
    <property type="match status" value="1"/>
</dbReference>
<feature type="region of interest" description="Disordered" evidence="5">
    <location>
        <begin position="369"/>
        <end position="389"/>
    </location>
</feature>
<evidence type="ECO:0000256" key="2">
    <source>
        <dbReference type="ARBA" id="ARBA00022737"/>
    </source>
</evidence>
<evidence type="ECO:0000313" key="8">
    <source>
        <dbReference type="EMBL" id="PNR61784.1"/>
    </source>
</evidence>
<evidence type="ECO:0000313" key="10">
    <source>
        <dbReference type="Proteomes" id="UP000006727"/>
    </source>
</evidence>
<feature type="domain" description="Myb-like" evidence="6">
    <location>
        <begin position="66"/>
        <end position="116"/>
    </location>
</feature>
<dbReference type="InterPro" id="IPR001005">
    <property type="entry name" value="SANT/Myb"/>
</dbReference>
<dbReference type="GO" id="GO:0005634">
    <property type="term" value="C:nucleus"/>
    <property type="evidence" value="ECO:0007669"/>
    <property type="project" value="UniProtKB-SubCell"/>
</dbReference>
<dbReference type="FunFam" id="1.10.10.60:FF:000349">
    <property type="entry name" value="Transcription factor MYB39"/>
    <property type="match status" value="1"/>
</dbReference>
<dbReference type="InterPro" id="IPR015495">
    <property type="entry name" value="Myb_TF_plants"/>
</dbReference>
<dbReference type="Gene3D" id="1.10.10.60">
    <property type="entry name" value="Homeodomain-like"/>
    <property type="match status" value="2"/>
</dbReference>
<dbReference type="OrthoDB" id="2143914at2759"/>
<dbReference type="CDD" id="cd00167">
    <property type="entry name" value="SANT"/>
    <property type="match status" value="2"/>
</dbReference>
<dbReference type="EnsemblPlants" id="Pp3c1_4970V3.1">
    <property type="protein sequence ID" value="Pp3c1_4970V3.1"/>
    <property type="gene ID" value="Pp3c1_4970"/>
</dbReference>
<dbReference type="SMART" id="SM00717">
    <property type="entry name" value="SANT"/>
    <property type="match status" value="2"/>
</dbReference>
<dbReference type="Gramene" id="Pp3c1_4970V3.2">
    <property type="protein sequence ID" value="Pp3c1_4970V3.2"/>
    <property type="gene ID" value="Pp3c1_4970"/>
</dbReference>
<feature type="domain" description="HTH myb-type" evidence="7">
    <location>
        <begin position="66"/>
        <end position="120"/>
    </location>
</feature>
<evidence type="ECO:0000256" key="5">
    <source>
        <dbReference type="SAM" id="MobiDB-lite"/>
    </source>
</evidence>
<dbReference type="RefSeq" id="XP_024372138.1">
    <property type="nucleotide sequence ID" value="XM_024516370.2"/>
</dbReference>
<sequence length="485" mass="54016">MTRAPVSSANEKDASLKKGPWTPDEDQKLVAYIQKHGHGSWRSLPLHAGLQRCGKSCRLRWTNYLRPDIKRGRFSQEEDQMIVHLHAILGNRWSAIASHLPRRTDNEIKNYWNTHLRKRLLQMGIDPVTHKSTTAEELILDNILPGLKPVVSSNLSHMSQWEIARAEAEARLSRQSSLNSSSNLQHSHQDFNLNTKTTPYQGASTNFMSTWKARVAETLRPDFGTVELDKVPANPVNLQAFFQDWESLQAPQVLAKPFSEYNCIDCPDLSSGAASEVVSPQYSCEGSQCTMPGSSTIFPTPAQINERQFVSQCDFFSSPRIDLKSRLSIGPSTMFPLSRMNSNSDSQSLSAADSNLNYSGACADTDNQFSPTSTLHAPDHDSSYTNSPCGSSNSGSECFDLLEQTFPLVNQNNIIKPSRSNIVFPSGQTFWSRQQVAMMDGFQLDSYFLPELELASLKPQSFNVGSTAPILHQVEVPNDISISHF</sequence>
<dbReference type="PANTHER" id="PTHR10641">
    <property type="entry name" value="MYB FAMILY TRANSCRIPTION FACTOR"/>
    <property type="match status" value="1"/>
</dbReference>
<name>A0A2K1L707_PHYPA</name>
<keyword evidence="4" id="KW-0539">Nucleus</keyword>
<reference evidence="8 10" key="2">
    <citation type="journal article" date="2018" name="Plant J.">
        <title>The Physcomitrella patens chromosome-scale assembly reveals moss genome structure and evolution.</title>
        <authorList>
            <person name="Lang D."/>
            <person name="Ullrich K.K."/>
            <person name="Murat F."/>
            <person name="Fuchs J."/>
            <person name="Jenkins J."/>
            <person name="Haas F.B."/>
            <person name="Piednoel M."/>
            <person name="Gundlach H."/>
            <person name="Van Bel M."/>
            <person name="Meyberg R."/>
            <person name="Vives C."/>
            <person name="Morata J."/>
            <person name="Symeonidi A."/>
            <person name="Hiss M."/>
            <person name="Muchero W."/>
            <person name="Kamisugi Y."/>
            <person name="Saleh O."/>
            <person name="Blanc G."/>
            <person name="Decker E.L."/>
            <person name="van Gessel N."/>
            <person name="Grimwood J."/>
            <person name="Hayes R.D."/>
            <person name="Graham S.W."/>
            <person name="Gunter L.E."/>
            <person name="McDaniel S.F."/>
            <person name="Hoernstein S.N.W."/>
            <person name="Larsson A."/>
            <person name="Li F.W."/>
            <person name="Perroud P.F."/>
            <person name="Phillips J."/>
            <person name="Ranjan P."/>
            <person name="Rokshar D.S."/>
            <person name="Rothfels C.J."/>
            <person name="Schneider L."/>
            <person name="Shu S."/>
            <person name="Stevenson D.W."/>
            <person name="Thummler F."/>
            <person name="Tillich M."/>
            <person name="Villarreal Aguilar J.C."/>
            <person name="Widiez T."/>
            <person name="Wong G.K."/>
            <person name="Wymore A."/>
            <person name="Zhang Y."/>
            <person name="Zimmer A.D."/>
            <person name="Quatrano R.S."/>
            <person name="Mayer K.F.X."/>
            <person name="Goodstein D."/>
            <person name="Casacuberta J.M."/>
            <person name="Vandepoele K."/>
            <person name="Reski R."/>
            <person name="Cuming A.C."/>
            <person name="Tuskan G.A."/>
            <person name="Maumus F."/>
            <person name="Salse J."/>
            <person name="Schmutz J."/>
            <person name="Rensing S.A."/>
        </authorList>
    </citation>
    <scope>NUCLEOTIDE SEQUENCE [LARGE SCALE GENOMIC DNA]</scope>
    <source>
        <strain evidence="9 10">cv. Gransden 2004</strain>
    </source>
</reference>
<dbReference type="PaxDb" id="3218-PP1S45_150V6.1"/>
<dbReference type="EnsemblPlants" id="Pp3c1_4970V3.2">
    <property type="protein sequence ID" value="Pp3c1_4970V3.2"/>
    <property type="gene ID" value="Pp3c1_4970"/>
</dbReference>
<protein>
    <submittedName>
        <fullName evidence="8 9">Uncharacterized protein</fullName>
    </submittedName>
</protein>
<keyword evidence="2" id="KW-0677">Repeat</keyword>
<keyword evidence="3" id="KW-0238">DNA-binding</keyword>
<dbReference type="PANTHER" id="PTHR10641:SF1387">
    <property type="entry name" value="OS08G0486300 PROTEIN"/>
    <property type="match status" value="1"/>
</dbReference>
<dbReference type="InterPro" id="IPR009057">
    <property type="entry name" value="Homeodomain-like_sf"/>
</dbReference>
<evidence type="ECO:0000313" key="9">
    <source>
        <dbReference type="EnsemblPlants" id="Pp3c1_4970V3.1"/>
    </source>
</evidence>
<dbReference type="GO" id="GO:0003677">
    <property type="term" value="F:DNA binding"/>
    <property type="evidence" value="ECO:0007669"/>
    <property type="project" value="UniProtKB-KW"/>
</dbReference>
<evidence type="ECO:0000256" key="4">
    <source>
        <dbReference type="ARBA" id="ARBA00023242"/>
    </source>
</evidence>
<reference evidence="8 10" key="1">
    <citation type="journal article" date="2008" name="Science">
        <title>The Physcomitrella genome reveals evolutionary insights into the conquest of land by plants.</title>
        <authorList>
            <person name="Rensing S."/>
            <person name="Lang D."/>
            <person name="Zimmer A."/>
            <person name="Terry A."/>
            <person name="Salamov A."/>
            <person name="Shapiro H."/>
            <person name="Nishiyama T."/>
            <person name="Perroud P.-F."/>
            <person name="Lindquist E."/>
            <person name="Kamisugi Y."/>
            <person name="Tanahashi T."/>
            <person name="Sakakibara K."/>
            <person name="Fujita T."/>
            <person name="Oishi K."/>
            <person name="Shin-I T."/>
            <person name="Kuroki Y."/>
            <person name="Toyoda A."/>
            <person name="Suzuki Y."/>
            <person name="Hashimoto A."/>
            <person name="Yamaguchi K."/>
            <person name="Sugano A."/>
            <person name="Kohara Y."/>
            <person name="Fujiyama A."/>
            <person name="Anterola A."/>
            <person name="Aoki S."/>
            <person name="Ashton N."/>
            <person name="Barbazuk W.B."/>
            <person name="Barker E."/>
            <person name="Bennetzen J."/>
            <person name="Bezanilla M."/>
            <person name="Blankenship R."/>
            <person name="Cho S.H."/>
            <person name="Dutcher S."/>
            <person name="Estelle M."/>
            <person name="Fawcett J.A."/>
            <person name="Gundlach H."/>
            <person name="Hanada K."/>
            <person name="Heyl A."/>
            <person name="Hicks K.A."/>
            <person name="Hugh J."/>
            <person name="Lohr M."/>
            <person name="Mayer K."/>
            <person name="Melkozernov A."/>
            <person name="Murata T."/>
            <person name="Nelson D."/>
            <person name="Pils B."/>
            <person name="Prigge M."/>
            <person name="Reiss B."/>
            <person name="Renner T."/>
            <person name="Rombauts S."/>
            <person name="Rushton P."/>
            <person name="Sanderfoot A."/>
            <person name="Schween G."/>
            <person name="Shiu S.-H."/>
            <person name="Stueber K."/>
            <person name="Theodoulou F.L."/>
            <person name="Tu H."/>
            <person name="Van de Peer Y."/>
            <person name="Verrier P.J."/>
            <person name="Waters E."/>
            <person name="Wood A."/>
            <person name="Yang L."/>
            <person name="Cove D."/>
            <person name="Cuming A."/>
            <person name="Hasebe M."/>
            <person name="Lucas S."/>
            <person name="Mishler D.B."/>
            <person name="Reski R."/>
            <person name="Grigoriev I."/>
            <person name="Quatrano R.S."/>
            <person name="Boore J.L."/>
        </authorList>
    </citation>
    <scope>NUCLEOTIDE SEQUENCE [LARGE SCALE GENOMIC DNA]</scope>
    <source>
        <strain evidence="9 10">cv. Gransden 2004</strain>
    </source>
</reference>
<evidence type="ECO:0000256" key="1">
    <source>
        <dbReference type="ARBA" id="ARBA00004123"/>
    </source>
</evidence>
<feature type="domain" description="Myb-like" evidence="6">
    <location>
        <begin position="13"/>
        <end position="65"/>
    </location>
</feature>
<proteinExistence type="predicted"/>
<dbReference type="EMBL" id="ABEU02000001">
    <property type="protein sequence ID" value="PNR61784.1"/>
    <property type="molecule type" value="Genomic_DNA"/>
</dbReference>
<feature type="domain" description="HTH myb-type" evidence="7">
    <location>
        <begin position="13"/>
        <end position="65"/>
    </location>
</feature>
<dbReference type="AlphaFoldDB" id="A0A2K1L707"/>
<organism evidence="8">
    <name type="scientific">Physcomitrium patens</name>
    <name type="common">Spreading-leaved earth moss</name>
    <name type="synonym">Physcomitrella patens</name>
    <dbReference type="NCBI Taxonomy" id="3218"/>
    <lineage>
        <taxon>Eukaryota</taxon>
        <taxon>Viridiplantae</taxon>
        <taxon>Streptophyta</taxon>
        <taxon>Embryophyta</taxon>
        <taxon>Bryophyta</taxon>
        <taxon>Bryophytina</taxon>
        <taxon>Bryopsida</taxon>
        <taxon>Funariidae</taxon>
        <taxon>Funariales</taxon>
        <taxon>Funariaceae</taxon>
        <taxon>Physcomitrium</taxon>
    </lineage>
</organism>
<dbReference type="Proteomes" id="UP000006727">
    <property type="component" value="Chromosome 1"/>
</dbReference>
<reference evidence="9" key="3">
    <citation type="submission" date="2020-12" db="UniProtKB">
        <authorList>
            <consortium name="EnsemblPlants"/>
        </authorList>
    </citation>
    <scope>IDENTIFICATION</scope>
</reference>
<dbReference type="InterPro" id="IPR017930">
    <property type="entry name" value="Myb_dom"/>
</dbReference>
<dbReference type="FunCoup" id="A0A2K1L707">
    <property type="interactions" value="2"/>
</dbReference>
<dbReference type="PROSITE" id="PS50090">
    <property type="entry name" value="MYB_LIKE"/>
    <property type="match status" value="2"/>
</dbReference>